<evidence type="ECO:0000313" key="4">
    <source>
        <dbReference type="Proteomes" id="UP001309876"/>
    </source>
</evidence>
<dbReference type="AlphaFoldDB" id="A0AAN7T488"/>
<organism evidence="3 4">
    <name type="scientific">Lithohypha guttulata</name>
    <dbReference type="NCBI Taxonomy" id="1690604"/>
    <lineage>
        <taxon>Eukaryota</taxon>
        <taxon>Fungi</taxon>
        <taxon>Dikarya</taxon>
        <taxon>Ascomycota</taxon>
        <taxon>Pezizomycotina</taxon>
        <taxon>Eurotiomycetes</taxon>
        <taxon>Chaetothyriomycetidae</taxon>
        <taxon>Chaetothyriales</taxon>
        <taxon>Trichomeriaceae</taxon>
        <taxon>Lithohypha</taxon>
    </lineage>
</organism>
<sequence>MLGMLPQSSNESVTDSSDDQESRSRHRKRRNAKSRRNHNREDNKKGKDKPAAQVTLSGLLNAIDGTAAPTGHILIMTTNHKERLGQAMKRRGRADRDVFFGYATREQTRNLVLKVYDSDPDMEEEARPYDRNILHLLAERFADMIAPETLPPVSTQEYLLTHDEDRQAAIDAVAVWYEEELAYVQEGKDDEEKDGTLET</sequence>
<reference evidence="3 4" key="1">
    <citation type="submission" date="2023-08" db="EMBL/GenBank/DDBJ databases">
        <title>Black Yeasts Isolated from many extreme environments.</title>
        <authorList>
            <person name="Coleine C."/>
            <person name="Stajich J.E."/>
            <person name="Selbmann L."/>
        </authorList>
    </citation>
    <scope>NUCLEOTIDE SEQUENCE [LARGE SCALE GENOMIC DNA]</scope>
    <source>
        <strain evidence="3 4">CCFEE 5910</strain>
    </source>
</reference>
<dbReference type="InterPro" id="IPR027417">
    <property type="entry name" value="P-loop_NTPase"/>
</dbReference>
<evidence type="ECO:0000259" key="2">
    <source>
        <dbReference type="Pfam" id="PF00004"/>
    </source>
</evidence>
<name>A0AAN7T488_9EURO</name>
<dbReference type="SUPFAM" id="SSF52540">
    <property type="entry name" value="P-loop containing nucleoside triphosphate hydrolases"/>
    <property type="match status" value="1"/>
</dbReference>
<feature type="compositionally biased region" description="Basic and acidic residues" evidence="1">
    <location>
        <begin position="39"/>
        <end position="50"/>
    </location>
</feature>
<dbReference type="GO" id="GO:0005524">
    <property type="term" value="F:ATP binding"/>
    <property type="evidence" value="ECO:0007669"/>
    <property type="project" value="InterPro"/>
</dbReference>
<feature type="compositionally biased region" description="Polar residues" evidence="1">
    <location>
        <begin position="1"/>
        <end position="15"/>
    </location>
</feature>
<protein>
    <recommendedName>
        <fullName evidence="2">ATPase AAA-type core domain-containing protein</fullName>
    </recommendedName>
</protein>
<proteinExistence type="predicted"/>
<dbReference type="GO" id="GO:0016887">
    <property type="term" value="F:ATP hydrolysis activity"/>
    <property type="evidence" value="ECO:0007669"/>
    <property type="project" value="InterPro"/>
</dbReference>
<comment type="caution">
    <text evidence="3">The sequence shown here is derived from an EMBL/GenBank/DDBJ whole genome shotgun (WGS) entry which is preliminary data.</text>
</comment>
<evidence type="ECO:0000256" key="1">
    <source>
        <dbReference type="SAM" id="MobiDB-lite"/>
    </source>
</evidence>
<gene>
    <name evidence="3" type="ORF">LTR05_002645</name>
</gene>
<feature type="domain" description="ATPase AAA-type core" evidence="2">
    <location>
        <begin position="45"/>
        <end position="102"/>
    </location>
</feature>
<dbReference type="EMBL" id="JAVRRJ010000002">
    <property type="protein sequence ID" value="KAK5088427.1"/>
    <property type="molecule type" value="Genomic_DNA"/>
</dbReference>
<dbReference type="Gene3D" id="3.40.50.300">
    <property type="entry name" value="P-loop containing nucleotide triphosphate hydrolases"/>
    <property type="match status" value="1"/>
</dbReference>
<keyword evidence="4" id="KW-1185">Reference proteome</keyword>
<feature type="compositionally biased region" description="Basic residues" evidence="1">
    <location>
        <begin position="24"/>
        <end position="38"/>
    </location>
</feature>
<evidence type="ECO:0000313" key="3">
    <source>
        <dbReference type="EMBL" id="KAK5088427.1"/>
    </source>
</evidence>
<dbReference type="Proteomes" id="UP001309876">
    <property type="component" value="Unassembled WGS sequence"/>
</dbReference>
<dbReference type="InterPro" id="IPR050747">
    <property type="entry name" value="Mitochondrial_chaperone_BCS1"/>
</dbReference>
<feature type="region of interest" description="Disordered" evidence="1">
    <location>
        <begin position="1"/>
        <end position="51"/>
    </location>
</feature>
<dbReference type="PANTHER" id="PTHR23070">
    <property type="entry name" value="BCS1 AAA-TYPE ATPASE"/>
    <property type="match status" value="1"/>
</dbReference>
<dbReference type="Pfam" id="PF00004">
    <property type="entry name" value="AAA"/>
    <property type="match status" value="1"/>
</dbReference>
<dbReference type="InterPro" id="IPR003959">
    <property type="entry name" value="ATPase_AAA_core"/>
</dbReference>
<accession>A0AAN7T488</accession>